<dbReference type="PRINTS" id="PR00081">
    <property type="entry name" value="GDHRDH"/>
</dbReference>
<dbReference type="SUPFAM" id="SSF51735">
    <property type="entry name" value="NAD(P)-binding Rossmann-fold domains"/>
    <property type="match status" value="1"/>
</dbReference>
<evidence type="ECO:0000256" key="1">
    <source>
        <dbReference type="ARBA" id="ARBA00023002"/>
    </source>
</evidence>
<evidence type="ECO:0000313" key="5">
    <source>
        <dbReference type="Proteomes" id="UP001340816"/>
    </source>
</evidence>
<feature type="region of interest" description="Disordered" evidence="3">
    <location>
        <begin position="265"/>
        <end position="287"/>
    </location>
</feature>
<accession>A0ABZ1HTK0</accession>
<dbReference type="PRINTS" id="PR00080">
    <property type="entry name" value="SDRFAMILY"/>
</dbReference>
<proteinExistence type="inferred from homology"/>
<evidence type="ECO:0000256" key="2">
    <source>
        <dbReference type="RuleBase" id="RU000363"/>
    </source>
</evidence>
<dbReference type="InterPro" id="IPR002347">
    <property type="entry name" value="SDR_fam"/>
</dbReference>
<comment type="similarity">
    <text evidence="2">Belongs to the short-chain dehydrogenases/reductases (SDR) family.</text>
</comment>
<keyword evidence="1" id="KW-0560">Oxidoreductase</keyword>
<dbReference type="PANTHER" id="PTHR43157:SF31">
    <property type="entry name" value="PHOSPHATIDYLINOSITOL-GLYCAN BIOSYNTHESIS CLASS F PROTEIN"/>
    <property type="match status" value="1"/>
</dbReference>
<sequence>MPQSKPARWTARDIPDQHGRTAVITGANTGLGFETAKALALRGASVVLAVRDTGKGERAAEEIALAAPTARVRVQHLDLSSLASVRAAAEELRSTCPRIDMLINNAGLMYTPHRTTTDGHELQFGTNHLGHFALTGLLLDLLPASRASRVVTVSSAGHRMGGPIDLNDLDWQRRPYDRTAAYGHSKLANLMFTYELQRRLPASGPLAVAAHPGGADTTGSRNAMSHSSPLTRAAFAAIRPLLLQSPEMGALPVLRAATDPDVHGGEYYGPRGFQQSKGHPKAVRSSPQSYDATLQLRLWSLSEDLTSIKFPL</sequence>
<reference evidence="4 5" key="1">
    <citation type="submission" date="2022-10" db="EMBL/GenBank/DDBJ databases">
        <title>The complete genomes of actinobacterial strains from the NBC collection.</title>
        <authorList>
            <person name="Joergensen T.S."/>
            <person name="Alvarez Arevalo M."/>
            <person name="Sterndorff E.B."/>
            <person name="Faurdal D."/>
            <person name="Vuksanovic O."/>
            <person name="Mourched A.-S."/>
            <person name="Charusanti P."/>
            <person name="Shaw S."/>
            <person name="Blin K."/>
            <person name="Weber T."/>
        </authorList>
    </citation>
    <scope>NUCLEOTIDE SEQUENCE [LARGE SCALE GENOMIC DNA]</scope>
    <source>
        <strain evidence="4 5">NBC 01752</strain>
    </source>
</reference>
<dbReference type="CDD" id="cd05327">
    <property type="entry name" value="retinol-DH_like_SDR_c_like"/>
    <property type="match status" value="1"/>
</dbReference>
<dbReference type="EMBL" id="CP109135">
    <property type="protein sequence ID" value="WSD20796.1"/>
    <property type="molecule type" value="Genomic_DNA"/>
</dbReference>
<dbReference type="Pfam" id="PF00106">
    <property type="entry name" value="adh_short"/>
    <property type="match status" value="1"/>
</dbReference>
<evidence type="ECO:0000313" key="4">
    <source>
        <dbReference type="EMBL" id="WSD20796.1"/>
    </source>
</evidence>
<dbReference type="Gene3D" id="3.40.50.720">
    <property type="entry name" value="NAD(P)-binding Rossmann-like Domain"/>
    <property type="match status" value="1"/>
</dbReference>
<dbReference type="NCBIfam" id="NF004513">
    <property type="entry name" value="PRK05854.1"/>
    <property type="match status" value="1"/>
</dbReference>
<protein>
    <submittedName>
        <fullName evidence="4">Oxidoreductase</fullName>
    </submittedName>
</protein>
<dbReference type="GeneID" id="93925640"/>
<evidence type="ECO:0000256" key="3">
    <source>
        <dbReference type="SAM" id="MobiDB-lite"/>
    </source>
</evidence>
<keyword evidence="5" id="KW-1185">Reference proteome</keyword>
<dbReference type="RefSeq" id="WP_326762408.1">
    <property type="nucleotide sequence ID" value="NZ_CP108382.1"/>
</dbReference>
<gene>
    <name evidence="4" type="ORF">OHB35_50315</name>
</gene>
<dbReference type="InterPro" id="IPR036291">
    <property type="entry name" value="NAD(P)-bd_dom_sf"/>
</dbReference>
<dbReference type="PANTHER" id="PTHR43157">
    <property type="entry name" value="PHOSPHATIDYLINOSITOL-GLYCAN BIOSYNTHESIS CLASS F PROTEIN-RELATED"/>
    <property type="match status" value="1"/>
</dbReference>
<dbReference type="NCBIfam" id="NF004846">
    <property type="entry name" value="PRK06197.1"/>
    <property type="match status" value="1"/>
</dbReference>
<dbReference type="Proteomes" id="UP001340816">
    <property type="component" value="Chromosome"/>
</dbReference>
<organism evidence="4 5">
    <name type="scientific">Streptomyces phaeochromogenes</name>
    <dbReference type="NCBI Taxonomy" id="1923"/>
    <lineage>
        <taxon>Bacteria</taxon>
        <taxon>Bacillati</taxon>
        <taxon>Actinomycetota</taxon>
        <taxon>Actinomycetes</taxon>
        <taxon>Kitasatosporales</taxon>
        <taxon>Streptomycetaceae</taxon>
        <taxon>Streptomyces</taxon>
        <taxon>Streptomyces phaeochromogenes group</taxon>
    </lineage>
</organism>
<name>A0ABZ1HTK0_STRPH</name>